<reference evidence="2" key="1">
    <citation type="submission" date="2021-07" db="EMBL/GenBank/DDBJ databases">
        <title>Studies on halocins as antimicrobial molecules from haloarchaea.</title>
        <authorList>
            <person name="Kumar S."/>
            <person name="Khare S.K."/>
        </authorList>
    </citation>
    <scope>NUCLEOTIDE SEQUENCE</scope>
    <source>
        <strain evidence="2">NCIM 5678</strain>
    </source>
</reference>
<dbReference type="InterPro" id="IPR013766">
    <property type="entry name" value="Thioredoxin_domain"/>
</dbReference>
<dbReference type="EMBL" id="CP078063">
    <property type="protein sequence ID" value="UVE49096.1"/>
    <property type="molecule type" value="Genomic_DNA"/>
</dbReference>
<accession>A0ABY5R9T6</accession>
<dbReference type="Pfam" id="PF00085">
    <property type="entry name" value="Thioredoxin"/>
    <property type="match status" value="1"/>
</dbReference>
<dbReference type="RefSeq" id="WP_258301769.1">
    <property type="nucleotide sequence ID" value="NZ_CP078063.1"/>
</dbReference>
<name>A0ABY5R9T6_HALLR</name>
<proteinExistence type="predicted"/>
<organism evidence="2 3">
    <name type="scientific">Haloferax larsenii</name>
    <dbReference type="NCBI Taxonomy" id="302484"/>
    <lineage>
        <taxon>Archaea</taxon>
        <taxon>Methanobacteriati</taxon>
        <taxon>Methanobacteriota</taxon>
        <taxon>Stenosarchaea group</taxon>
        <taxon>Halobacteria</taxon>
        <taxon>Halobacteriales</taxon>
        <taxon>Haloferacaceae</taxon>
        <taxon>Haloferax</taxon>
    </lineage>
</organism>
<dbReference type="CDD" id="cd02947">
    <property type="entry name" value="TRX_family"/>
    <property type="match status" value="1"/>
</dbReference>
<dbReference type="PROSITE" id="PS51352">
    <property type="entry name" value="THIOREDOXIN_2"/>
    <property type="match status" value="1"/>
</dbReference>
<gene>
    <name evidence="2" type="ORF">KU306_09135</name>
</gene>
<dbReference type="SUPFAM" id="SSF52833">
    <property type="entry name" value="Thioredoxin-like"/>
    <property type="match status" value="1"/>
</dbReference>
<evidence type="ECO:0000259" key="1">
    <source>
        <dbReference type="PROSITE" id="PS51352"/>
    </source>
</evidence>
<dbReference type="InterPro" id="IPR036249">
    <property type="entry name" value="Thioredoxin-like_sf"/>
</dbReference>
<sequence>MSATHPDPETALDTLIAADAVDEAPDGTLTTTEEFEKVLAIYHDVYGAVSTEEFHQTVVDLFDVDPDSVEAHLEAYDVGRTDVVAYLAAQSFLDVPVGQDLLTVMASLLVEITPSSPVPDQLSELDDDAFEAFLESNPDAVVTVWRRFCTPCDEMKDDLDGFLDRVPADVAVAGLDGEATDDFCRRYDVDTAPTVLCFRDGELRESASGRTSPDDVERLVDRVY</sequence>
<keyword evidence="3" id="KW-1185">Reference proteome</keyword>
<feature type="domain" description="Thioredoxin" evidence="1">
    <location>
        <begin position="112"/>
        <end position="224"/>
    </location>
</feature>
<dbReference type="Gene3D" id="3.40.30.10">
    <property type="entry name" value="Glutaredoxin"/>
    <property type="match status" value="1"/>
</dbReference>
<evidence type="ECO:0000313" key="3">
    <source>
        <dbReference type="Proteomes" id="UP001058330"/>
    </source>
</evidence>
<dbReference type="GeneID" id="74529061"/>
<evidence type="ECO:0000313" key="2">
    <source>
        <dbReference type="EMBL" id="UVE49096.1"/>
    </source>
</evidence>
<dbReference type="Proteomes" id="UP001058330">
    <property type="component" value="Chromosome"/>
</dbReference>
<protein>
    <submittedName>
        <fullName evidence="2">Thioredoxin family protein</fullName>
    </submittedName>
</protein>